<dbReference type="SUPFAM" id="SSF53067">
    <property type="entry name" value="Actin-like ATPase domain"/>
    <property type="match status" value="2"/>
</dbReference>
<dbReference type="PANTHER" id="PTHR43095">
    <property type="entry name" value="SUGAR KINASE"/>
    <property type="match status" value="1"/>
</dbReference>
<proteinExistence type="inferred from homology"/>
<keyword evidence="2" id="KW-0808">Transferase</keyword>
<dbReference type="PIRSF" id="PIRSF000538">
    <property type="entry name" value="GlpK"/>
    <property type="match status" value="1"/>
</dbReference>
<comment type="caution">
    <text evidence="6">The sequence shown here is derived from an EMBL/GenBank/DDBJ whole genome shotgun (WGS) entry which is preliminary data.</text>
</comment>
<evidence type="ECO:0000313" key="7">
    <source>
        <dbReference type="Proteomes" id="UP001446032"/>
    </source>
</evidence>
<keyword evidence="7" id="KW-1185">Reference proteome</keyword>
<dbReference type="GO" id="GO:0016301">
    <property type="term" value="F:kinase activity"/>
    <property type="evidence" value="ECO:0007669"/>
    <property type="project" value="UniProtKB-KW"/>
</dbReference>
<dbReference type="Pfam" id="PF00370">
    <property type="entry name" value="FGGY_N"/>
    <property type="match status" value="1"/>
</dbReference>
<evidence type="ECO:0000313" key="6">
    <source>
        <dbReference type="EMBL" id="MEQ2360135.1"/>
    </source>
</evidence>
<dbReference type="Gene3D" id="3.30.420.40">
    <property type="match status" value="2"/>
</dbReference>
<dbReference type="InterPro" id="IPR018484">
    <property type="entry name" value="FGGY_N"/>
</dbReference>
<keyword evidence="3 6" id="KW-0418">Kinase</keyword>
<name>A0ABV1AR07_9FIRM</name>
<accession>A0ABV1AR07</accession>
<comment type="similarity">
    <text evidence="1">Belongs to the FGGY kinase family.</text>
</comment>
<dbReference type="InterPro" id="IPR000577">
    <property type="entry name" value="Carb_kinase_FGGY"/>
</dbReference>
<protein>
    <submittedName>
        <fullName evidence="6">FGGY family carbohydrate kinase</fullName>
    </submittedName>
</protein>
<evidence type="ECO:0000256" key="2">
    <source>
        <dbReference type="ARBA" id="ARBA00022679"/>
    </source>
</evidence>
<evidence type="ECO:0000259" key="5">
    <source>
        <dbReference type="Pfam" id="PF02782"/>
    </source>
</evidence>
<dbReference type="InterPro" id="IPR050406">
    <property type="entry name" value="FGGY_Carb_Kinase"/>
</dbReference>
<organism evidence="6 7">
    <name type="scientific">Blautia intestinihominis</name>
    <dbReference type="NCBI Taxonomy" id="3133152"/>
    <lineage>
        <taxon>Bacteria</taxon>
        <taxon>Bacillati</taxon>
        <taxon>Bacillota</taxon>
        <taxon>Clostridia</taxon>
        <taxon>Lachnospirales</taxon>
        <taxon>Lachnospiraceae</taxon>
        <taxon>Blautia</taxon>
    </lineage>
</organism>
<dbReference type="EMBL" id="JBBMEI010000102">
    <property type="protein sequence ID" value="MEQ2360135.1"/>
    <property type="molecule type" value="Genomic_DNA"/>
</dbReference>
<dbReference type="RefSeq" id="WP_118698199.1">
    <property type="nucleotide sequence ID" value="NZ_JBBMEI010000102.1"/>
</dbReference>
<sequence length="435" mass="47634">MKVIGIDIGTTTISLVVLDTEKKAVLESRTVPNGTFIRTEKEWERIQNPDRIVEKAMRELKELRKAYKDVETIGLTGQMHGILYIDEDGNCVSPLYTWQDGRGNLPEFDGKSVVCLVKEETGFSISTGYGLATHLYHCKKNQVPKNAVSFCTISDYLGMKLTGRKTPIVHISNAASLGLFDSEKMMFYIDTIHKLGMDPGQLPEVTDEFKILGYYDGIPVTVALGDNQASFLGSVGFQENTLLLNMGTGGQISVLSDKPFEEGGIEARPLARGKYILVGASLCGGRAYAVLEKFFRTFVVQAGGEDKALYEVLKKLARAAMNQENPVEVSTLFNGTRTDPTLRGSITNISENNFTPEGITYGVLHGMIKELYDMYQQIHQGTGIQVSHLVASGNGMRKNKVLQEISSEMFGADLSLAVYQEEAACGAAVSSAMAF</sequence>
<evidence type="ECO:0000256" key="1">
    <source>
        <dbReference type="ARBA" id="ARBA00009156"/>
    </source>
</evidence>
<feature type="domain" description="Carbohydrate kinase FGGY C-terminal" evidence="5">
    <location>
        <begin position="244"/>
        <end position="434"/>
    </location>
</feature>
<gene>
    <name evidence="6" type="ORF">WMO75_17760</name>
</gene>
<feature type="domain" description="Carbohydrate kinase FGGY N-terminal" evidence="4">
    <location>
        <begin position="3"/>
        <end position="233"/>
    </location>
</feature>
<dbReference type="InterPro" id="IPR043129">
    <property type="entry name" value="ATPase_NBD"/>
</dbReference>
<dbReference type="Pfam" id="PF02782">
    <property type="entry name" value="FGGY_C"/>
    <property type="match status" value="1"/>
</dbReference>
<evidence type="ECO:0000259" key="4">
    <source>
        <dbReference type="Pfam" id="PF00370"/>
    </source>
</evidence>
<dbReference type="CDD" id="cd07777">
    <property type="entry name" value="ASKHA_NBD_FGGY_SHK"/>
    <property type="match status" value="1"/>
</dbReference>
<dbReference type="InterPro" id="IPR018485">
    <property type="entry name" value="FGGY_C"/>
</dbReference>
<reference evidence="6 7" key="1">
    <citation type="submission" date="2024-03" db="EMBL/GenBank/DDBJ databases">
        <title>Human intestinal bacterial collection.</title>
        <authorList>
            <person name="Pauvert C."/>
            <person name="Hitch T.C.A."/>
            <person name="Clavel T."/>
        </authorList>
    </citation>
    <scope>NUCLEOTIDE SEQUENCE [LARGE SCALE GENOMIC DNA]</scope>
    <source>
        <strain evidence="6 7">CLA-AA-H95</strain>
    </source>
</reference>
<dbReference type="Proteomes" id="UP001446032">
    <property type="component" value="Unassembled WGS sequence"/>
</dbReference>
<evidence type="ECO:0000256" key="3">
    <source>
        <dbReference type="ARBA" id="ARBA00022777"/>
    </source>
</evidence>
<dbReference type="PANTHER" id="PTHR43095:SF5">
    <property type="entry name" value="XYLULOSE KINASE"/>
    <property type="match status" value="1"/>
</dbReference>